<proteinExistence type="predicted"/>
<reference evidence="1" key="1">
    <citation type="submission" date="2015-04" db="UniProtKB">
        <authorList>
            <consortium name="EnsemblPlants"/>
        </authorList>
    </citation>
    <scope>IDENTIFICATION</scope>
</reference>
<dbReference type="HOGENOM" id="CLU_892500_0_0_1"/>
<protein>
    <submittedName>
        <fullName evidence="1">Uncharacterized protein</fullName>
    </submittedName>
</protein>
<dbReference type="EnsemblPlants" id="OPUNC12G10040.1">
    <property type="protein sequence ID" value="OPUNC12G10040.1"/>
    <property type="gene ID" value="OPUNC12G10040"/>
</dbReference>
<dbReference type="Gramene" id="OPUNC12G10040.1">
    <property type="protein sequence ID" value="OPUNC12G10040.1"/>
    <property type="gene ID" value="OPUNC12G10040"/>
</dbReference>
<reference evidence="1" key="2">
    <citation type="submission" date="2018-05" db="EMBL/GenBank/DDBJ databases">
        <title>OpunRS2 (Oryza punctata Reference Sequence Version 2).</title>
        <authorList>
            <person name="Zhang J."/>
            <person name="Kudrna D."/>
            <person name="Lee S."/>
            <person name="Talag J."/>
            <person name="Welchert J."/>
            <person name="Wing R.A."/>
        </authorList>
    </citation>
    <scope>NUCLEOTIDE SEQUENCE [LARGE SCALE GENOMIC DNA]</scope>
</reference>
<evidence type="ECO:0000313" key="2">
    <source>
        <dbReference type="Proteomes" id="UP000026962"/>
    </source>
</evidence>
<dbReference type="AlphaFoldDB" id="A0A0E0MM64"/>
<accession>A0A0E0MM64</accession>
<organism evidence="1">
    <name type="scientific">Oryza punctata</name>
    <name type="common">Red rice</name>
    <dbReference type="NCBI Taxonomy" id="4537"/>
    <lineage>
        <taxon>Eukaryota</taxon>
        <taxon>Viridiplantae</taxon>
        <taxon>Streptophyta</taxon>
        <taxon>Embryophyta</taxon>
        <taxon>Tracheophyta</taxon>
        <taxon>Spermatophyta</taxon>
        <taxon>Magnoliopsida</taxon>
        <taxon>Liliopsida</taxon>
        <taxon>Poales</taxon>
        <taxon>Poaceae</taxon>
        <taxon>BOP clade</taxon>
        <taxon>Oryzoideae</taxon>
        <taxon>Oryzeae</taxon>
        <taxon>Oryzinae</taxon>
        <taxon>Oryza</taxon>
    </lineage>
</organism>
<keyword evidence="2" id="KW-1185">Reference proteome</keyword>
<name>A0A0E0MM64_ORYPU</name>
<evidence type="ECO:0000313" key="1">
    <source>
        <dbReference type="EnsemblPlants" id="OPUNC12G10040.1"/>
    </source>
</evidence>
<dbReference type="Proteomes" id="UP000026962">
    <property type="component" value="Chromosome 12"/>
</dbReference>
<sequence>MVSEEEILLVMNEEKVTKEEALHLIHELRDAKHRIDGKLDRLLEMFVVNVDGGTNGAEEFNASTKKLTPTTEVATSSSPHVSRTPTPTKYSTLCSGHNTMPDITVAMVVACATASMSSMELVVGEDTVSDPYISTSNHYKEMHAKCSMAILNINNGIVQAEGVFPFLLGTLDIFAAPGESTLVMALKALMEDFKNYPGPPPIIESSVSRCELQPSPWQTNSYYWTRTKMKLMSPRPHPKKMDIIVSNLELRTMPWPSFNFYLTKVHQDSLDAVGESCDLFTVRNCGIILCLRTYCAGESTQRTYNLKQQVCY</sequence>